<sequence length="202" mass="22354">MKTICSLMFTVAFAFLTIFSFSNVSFAAEGEISQYDLIDGKQVSTNANDANVKHVYYTGDENGNEVRLGFTTQQEEDDYINNEKKLEKESNVDSDFQTLGSGACCTDFYTGSNKTGFYGPVKVGYAVPSLTSYWGAYWNDIISSISTASTGRTYLYQHTYKGGGSIGFNNAYYWGKTINLSNYKFSNGVSADNNASSLYVYE</sequence>
<dbReference type="EMBL" id="CAKJTI010000067">
    <property type="protein sequence ID" value="CAG9615159.1"/>
    <property type="molecule type" value="Genomic_DNA"/>
</dbReference>
<evidence type="ECO:0000313" key="3">
    <source>
        <dbReference type="Proteomes" id="UP000789423"/>
    </source>
</evidence>
<evidence type="ECO:0008006" key="4">
    <source>
        <dbReference type="Google" id="ProtNLM"/>
    </source>
</evidence>
<gene>
    <name evidence="2" type="ORF">BACCIP111899_04396</name>
</gene>
<name>A0ABM8YH77_9BACI</name>
<accession>A0ABM8YH77</accession>
<evidence type="ECO:0000313" key="2">
    <source>
        <dbReference type="EMBL" id="CAG9615159.1"/>
    </source>
</evidence>
<organism evidence="2 3">
    <name type="scientific">Bacillus rhizoplanae</name>
    <dbReference type="NCBI Taxonomy" id="2880966"/>
    <lineage>
        <taxon>Bacteria</taxon>
        <taxon>Bacillati</taxon>
        <taxon>Bacillota</taxon>
        <taxon>Bacilli</taxon>
        <taxon>Bacillales</taxon>
        <taxon>Bacillaceae</taxon>
        <taxon>Bacillus</taxon>
    </lineage>
</organism>
<keyword evidence="1" id="KW-0732">Signal</keyword>
<evidence type="ECO:0000256" key="1">
    <source>
        <dbReference type="SAM" id="SignalP"/>
    </source>
</evidence>
<feature type="signal peptide" evidence="1">
    <location>
        <begin position="1"/>
        <end position="27"/>
    </location>
</feature>
<dbReference type="RefSeq" id="WP_230577059.1">
    <property type="nucleotide sequence ID" value="NZ_CAKJTI010000067.1"/>
</dbReference>
<keyword evidence="3" id="KW-1185">Reference proteome</keyword>
<reference evidence="2 3" key="1">
    <citation type="submission" date="2021-10" db="EMBL/GenBank/DDBJ databases">
        <authorList>
            <person name="Criscuolo A."/>
        </authorList>
    </citation>
    <scope>NUCLEOTIDE SEQUENCE [LARGE SCALE GENOMIC DNA]</scope>
    <source>
        <strain evidence="3">CIP 111899</strain>
    </source>
</reference>
<dbReference type="Gene3D" id="2.60.20.10">
    <property type="entry name" value="Crystallins"/>
    <property type="match status" value="1"/>
</dbReference>
<dbReference type="Proteomes" id="UP000789423">
    <property type="component" value="Unassembled WGS sequence"/>
</dbReference>
<proteinExistence type="predicted"/>
<comment type="caution">
    <text evidence="2">The sequence shown here is derived from an EMBL/GenBank/DDBJ whole genome shotgun (WGS) entry which is preliminary data.</text>
</comment>
<protein>
    <recommendedName>
        <fullName evidence="4">DUF4879 domain-containing protein</fullName>
    </recommendedName>
</protein>
<feature type="chain" id="PRO_5046845032" description="DUF4879 domain-containing protein" evidence="1">
    <location>
        <begin position="28"/>
        <end position="202"/>
    </location>
</feature>